<gene>
    <name evidence="1" type="primary">AlNc14C323G10615</name>
    <name evidence="1" type="ORF">ALNC14_119710</name>
</gene>
<name>F0WWK4_9STRA</name>
<reference evidence="1" key="2">
    <citation type="submission" date="2011-02" db="EMBL/GenBank/DDBJ databases">
        <authorList>
            <person name="MacLean D."/>
        </authorList>
    </citation>
    <scope>NUCLEOTIDE SEQUENCE</scope>
</reference>
<organism evidence="1">
    <name type="scientific">Albugo laibachii Nc14</name>
    <dbReference type="NCBI Taxonomy" id="890382"/>
    <lineage>
        <taxon>Eukaryota</taxon>
        <taxon>Sar</taxon>
        <taxon>Stramenopiles</taxon>
        <taxon>Oomycota</taxon>
        <taxon>Peronosporomycetes</taxon>
        <taxon>Albuginales</taxon>
        <taxon>Albuginaceae</taxon>
        <taxon>Albugo</taxon>
    </lineage>
</organism>
<dbReference type="AlphaFoldDB" id="F0WWK4"/>
<reference evidence="1" key="1">
    <citation type="journal article" date="2011" name="PLoS Biol.">
        <title>Gene gain and loss during evolution of obligate parasitism in the white rust pathogen of Arabidopsis thaliana.</title>
        <authorList>
            <person name="Kemen E."/>
            <person name="Gardiner A."/>
            <person name="Schultz-Larsen T."/>
            <person name="Kemen A.C."/>
            <person name="Balmuth A.L."/>
            <person name="Robert-Seilaniantz A."/>
            <person name="Bailey K."/>
            <person name="Holub E."/>
            <person name="Studholme D.J."/>
            <person name="Maclean D."/>
            <person name="Jones J.D."/>
        </authorList>
    </citation>
    <scope>NUCLEOTIDE SEQUENCE</scope>
</reference>
<proteinExistence type="predicted"/>
<sequence length="132" mass="14817">MVDPFTATKWIKSCWREVPSEVILIFFRHTRLVLGRTTTRGSQIDADQQLNIRLLVHMKQLCIRDSMDLDDFICFADEVDTEMEAFTTADTLILDGDVAFLSTAQDNSDDNEPAEFDATCEGVSSAHPAISI</sequence>
<dbReference type="HOGENOM" id="CLU_113115_0_0_1"/>
<protein>
    <submittedName>
        <fullName evidence="1">AlNc14C323G10615 protein</fullName>
    </submittedName>
</protein>
<evidence type="ECO:0000313" key="1">
    <source>
        <dbReference type="EMBL" id="CCA25827.1"/>
    </source>
</evidence>
<accession>F0WWK4</accession>
<dbReference type="EMBL" id="FR824368">
    <property type="protein sequence ID" value="CCA25827.1"/>
    <property type="molecule type" value="Genomic_DNA"/>
</dbReference>